<dbReference type="Proteomes" id="UP000030765">
    <property type="component" value="Unassembled WGS sequence"/>
</dbReference>
<dbReference type="EnsemblMetazoa" id="ASIC009534-RA">
    <property type="protein sequence ID" value="ASIC009534-PA"/>
    <property type="gene ID" value="ASIC009534"/>
</dbReference>
<sequence length="117" mass="12349">MPPAAGSGARKGQSGAGAARRGGVDGAGQQRKGGSARGEGQKAGGRDGQRALQDPDAEDTNAGFGKYLRSQEGIDMMKLFVIANTIVVFMTMAWPQMQQSYQILRSLIFAEDADDEL</sequence>
<evidence type="ECO:0000256" key="1">
    <source>
        <dbReference type="SAM" id="MobiDB-lite"/>
    </source>
</evidence>
<gene>
    <name evidence="2" type="ORF">ZHAS_00009534</name>
</gene>
<proteinExistence type="predicted"/>
<organism evidence="2">
    <name type="scientific">Anopheles sinensis</name>
    <name type="common">Mosquito</name>
    <dbReference type="NCBI Taxonomy" id="74873"/>
    <lineage>
        <taxon>Eukaryota</taxon>
        <taxon>Metazoa</taxon>
        <taxon>Ecdysozoa</taxon>
        <taxon>Arthropoda</taxon>
        <taxon>Hexapoda</taxon>
        <taxon>Insecta</taxon>
        <taxon>Pterygota</taxon>
        <taxon>Neoptera</taxon>
        <taxon>Endopterygota</taxon>
        <taxon>Diptera</taxon>
        <taxon>Nematocera</taxon>
        <taxon>Culicoidea</taxon>
        <taxon>Culicidae</taxon>
        <taxon>Anophelinae</taxon>
        <taxon>Anopheles</taxon>
    </lineage>
</organism>
<dbReference type="EMBL" id="KE525157">
    <property type="protein sequence ID" value="KFB41965.1"/>
    <property type="molecule type" value="Genomic_DNA"/>
</dbReference>
<protein>
    <submittedName>
        <fullName evidence="2">AGAP013043-PA-like protein</fullName>
    </submittedName>
</protein>
<feature type="region of interest" description="Disordered" evidence="1">
    <location>
        <begin position="1"/>
        <end position="64"/>
    </location>
</feature>
<keyword evidence="4" id="KW-1185">Reference proteome</keyword>
<dbReference type="OMA" id="EQFYMIN"/>
<evidence type="ECO:0000313" key="2">
    <source>
        <dbReference type="EMBL" id="KFB41965.1"/>
    </source>
</evidence>
<dbReference type="OrthoDB" id="8192535at2759"/>
<feature type="compositionally biased region" description="Low complexity" evidence="1">
    <location>
        <begin position="1"/>
        <end position="21"/>
    </location>
</feature>
<dbReference type="EMBL" id="ATLV01017181">
    <property type="status" value="NOT_ANNOTATED_CDS"/>
    <property type="molecule type" value="Genomic_DNA"/>
</dbReference>
<name>A0A084VVH1_ANOSI</name>
<reference evidence="2 4" key="1">
    <citation type="journal article" date="2014" name="BMC Genomics">
        <title>Genome sequence of Anopheles sinensis provides insight into genetics basis of mosquito competence for malaria parasites.</title>
        <authorList>
            <person name="Zhou D."/>
            <person name="Zhang D."/>
            <person name="Ding G."/>
            <person name="Shi L."/>
            <person name="Hou Q."/>
            <person name="Ye Y."/>
            <person name="Xu Y."/>
            <person name="Zhou H."/>
            <person name="Xiong C."/>
            <person name="Li S."/>
            <person name="Yu J."/>
            <person name="Hong S."/>
            <person name="Yu X."/>
            <person name="Zou P."/>
            <person name="Chen C."/>
            <person name="Chang X."/>
            <person name="Wang W."/>
            <person name="Lv Y."/>
            <person name="Sun Y."/>
            <person name="Ma L."/>
            <person name="Shen B."/>
            <person name="Zhu C."/>
        </authorList>
    </citation>
    <scope>NUCLEOTIDE SEQUENCE [LARGE SCALE GENOMIC DNA]</scope>
</reference>
<accession>A0A084VVH1</accession>
<evidence type="ECO:0000313" key="3">
    <source>
        <dbReference type="EnsemblMetazoa" id="ASIC009534-PA"/>
    </source>
</evidence>
<dbReference type="AlphaFoldDB" id="A0A084VVH1"/>
<reference evidence="3" key="2">
    <citation type="submission" date="2020-05" db="UniProtKB">
        <authorList>
            <consortium name="EnsemblMetazoa"/>
        </authorList>
    </citation>
    <scope>IDENTIFICATION</scope>
</reference>
<dbReference type="STRING" id="74873.A0A084VVH1"/>
<evidence type="ECO:0000313" key="4">
    <source>
        <dbReference type="Proteomes" id="UP000030765"/>
    </source>
</evidence>
<dbReference type="VEuPathDB" id="VectorBase:ASIC009534"/>